<name>A0A4Q2D1U1_9AGAR</name>
<gene>
    <name evidence="3" type="ORF">EST38_g13428</name>
</gene>
<feature type="domain" description="DUF6534" evidence="2">
    <location>
        <begin position="90"/>
        <end position="178"/>
    </location>
</feature>
<feature type="transmembrane region" description="Helical" evidence="1">
    <location>
        <begin position="153"/>
        <end position="174"/>
    </location>
</feature>
<dbReference type="AlphaFoldDB" id="A0A4Q2D1U1"/>
<dbReference type="PANTHER" id="PTHR40465">
    <property type="entry name" value="CHROMOSOME 1, WHOLE GENOME SHOTGUN SEQUENCE"/>
    <property type="match status" value="1"/>
</dbReference>
<reference evidence="3 4" key="1">
    <citation type="submission" date="2019-01" db="EMBL/GenBank/DDBJ databases">
        <title>Draft genome sequence of Psathyrella aberdarensis IHI B618.</title>
        <authorList>
            <person name="Buettner E."/>
            <person name="Kellner H."/>
        </authorList>
    </citation>
    <scope>NUCLEOTIDE SEQUENCE [LARGE SCALE GENOMIC DNA]</scope>
    <source>
        <strain evidence="3 4">IHI B618</strain>
    </source>
</reference>
<evidence type="ECO:0000259" key="2">
    <source>
        <dbReference type="Pfam" id="PF20152"/>
    </source>
</evidence>
<dbReference type="Pfam" id="PF20152">
    <property type="entry name" value="DUF6534"/>
    <property type="match status" value="1"/>
</dbReference>
<sequence>MGLLDSLFSVSSLGCSPPSLSRVDTDDVFRRIYELVKDKFAGIMSAIIVTVSVIQFGASIAICVKFLMINRQVQNMYMLKAPITVHLISSVVCDVLITLSMVIIFYHYKKGTAFTATKSLLNTLIIYTIENGLITSAWAIANLVVFFLRTQDVINVAFQYVIGSLYAIVLITTLNRRKLKGISNNLSVFDADLEALSGSSSRAGRMEYPTARSPQFQLNVLRSGVGDLMTQPDITVLVSRETHDDEVMYGKR</sequence>
<dbReference type="Proteomes" id="UP000290288">
    <property type="component" value="Unassembled WGS sequence"/>
</dbReference>
<feature type="transmembrane region" description="Helical" evidence="1">
    <location>
        <begin position="120"/>
        <end position="141"/>
    </location>
</feature>
<dbReference type="EMBL" id="SDEE01001248">
    <property type="protein sequence ID" value="RXW12426.1"/>
    <property type="molecule type" value="Genomic_DNA"/>
</dbReference>
<protein>
    <recommendedName>
        <fullName evidence="2">DUF6534 domain-containing protein</fullName>
    </recommendedName>
</protein>
<evidence type="ECO:0000313" key="4">
    <source>
        <dbReference type="Proteomes" id="UP000290288"/>
    </source>
</evidence>
<feature type="transmembrane region" description="Helical" evidence="1">
    <location>
        <begin position="87"/>
        <end position="108"/>
    </location>
</feature>
<comment type="caution">
    <text evidence="3">The sequence shown here is derived from an EMBL/GenBank/DDBJ whole genome shotgun (WGS) entry which is preliminary data.</text>
</comment>
<proteinExistence type="predicted"/>
<keyword evidence="1" id="KW-0472">Membrane</keyword>
<dbReference type="PANTHER" id="PTHR40465:SF1">
    <property type="entry name" value="DUF6534 DOMAIN-CONTAINING PROTEIN"/>
    <property type="match status" value="1"/>
</dbReference>
<organism evidence="3 4">
    <name type="scientific">Candolleomyces aberdarensis</name>
    <dbReference type="NCBI Taxonomy" id="2316362"/>
    <lineage>
        <taxon>Eukaryota</taxon>
        <taxon>Fungi</taxon>
        <taxon>Dikarya</taxon>
        <taxon>Basidiomycota</taxon>
        <taxon>Agaricomycotina</taxon>
        <taxon>Agaricomycetes</taxon>
        <taxon>Agaricomycetidae</taxon>
        <taxon>Agaricales</taxon>
        <taxon>Agaricineae</taxon>
        <taxon>Psathyrellaceae</taxon>
        <taxon>Candolleomyces</taxon>
    </lineage>
</organism>
<evidence type="ECO:0000256" key="1">
    <source>
        <dbReference type="SAM" id="Phobius"/>
    </source>
</evidence>
<keyword evidence="1" id="KW-0812">Transmembrane</keyword>
<dbReference type="OrthoDB" id="3223377at2759"/>
<dbReference type="InterPro" id="IPR045339">
    <property type="entry name" value="DUF6534"/>
</dbReference>
<accession>A0A4Q2D1U1</accession>
<feature type="transmembrane region" description="Helical" evidence="1">
    <location>
        <begin position="40"/>
        <end position="67"/>
    </location>
</feature>
<keyword evidence="1" id="KW-1133">Transmembrane helix</keyword>
<evidence type="ECO:0000313" key="3">
    <source>
        <dbReference type="EMBL" id="RXW12426.1"/>
    </source>
</evidence>
<keyword evidence="4" id="KW-1185">Reference proteome</keyword>